<comment type="caution">
    <text evidence="2">The sequence shown here is derived from an EMBL/GenBank/DDBJ whole genome shotgun (WGS) entry which is preliminary data.</text>
</comment>
<organism evidence="2 3">
    <name type="scientific">Lichtheimia ornata</name>
    <dbReference type="NCBI Taxonomy" id="688661"/>
    <lineage>
        <taxon>Eukaryota</taxon>
        <taxon>Fungi</taxon>
        <taxon>Fungi incertae sedis</taxon>
        <taxon>Mucoromycota</taxon>
        <taxon>Mucoromycotina</taxon>
        <taxon>Mucoromycetes</taxon>
        <taxon>Mucorales</taxon>
        <taxon>Lichtheimiaceae</taxon>
        <taxon>Lichtheimia</taxon>
    </lineage>
</organism>
<name>A0AAD7VB12_9FUNG</name>
<dbReference type="GeneID" id="83210242"/>
<evidence type="ECO:0000256" key="1">
    <source>
        <dbReference type="SAM" id="Phobius"/>
    </source>
</evidence>
<feature type="transmembrane region" description="Helical" evidence="1">
    <location>
        <begin position="276"/>
        <end position="295"/>
    </location>
</feature>
<proteinExistence type="predicted"/>
<feature type="transmembrane region" description="Helical" evidence="1">
    <location>
        <begin position="73"/>
        <end position="93"/>
    </location>
</feature>
<reference evidence="2 3" key="1">
    <citation type="submission" date="2023-03" db="EMBL/GenBank/DDBJ databases">
        <title>Genome sequence of Lichtheimia ornata CBS 291.66.</title>
        <authorList>
            <person name="Mohabir J.T."/>
            <person name="Shea T.P."/>
            <person name="Kurbessoian T."/>
            <person name="Berby B."/>
            <person name="Fontaine J."/>
            <person name="Livny J."/>
            <person name="Gnirke A."/>
            <person name="Stajich J.E."/>
            <person name="Cuomo C.A."/>
        </authorList>
    </citation>
    <scope>NUCLEOTIDE SEQUENCE [LARGE SCALE GENOMIC DNA]</scope>
    <source>
        <strain evidence="2">CBS 291.66</strain>
    </source>
</reference>
<keyword evidence="3" id="KW-1185">Reference proteome</keyword>
<dbReference type="EMBL" id="JARTCD010000008">
    <property type="protein sequence ID" value="KAJ8661560.1"/>
    <property type="molecule type" value="Genomic_DNA"/>
</dbReference>
<protein>
    <submittedName>
        <fullName evidence="2">Uncharacterized protein</fullName>
    </submittedName>
</protein>
<feature type="transmembrane region" description="Helical" evidence="1">
    <location>
        <begin position="148"/>
        <end position="169"/>
    </location>
</feature>
<dbReference type="RefSeq" id="XP_058346473.1">
    <property type="nucleotide sequence ID" value="XM_058482906.1"/>
</dbReference>
<feature type="transmembrane region" description="Helical" evidence="1">
    <location>
        <begin position="7"/>
        <end position="28"/>
    </location>
</feature>
<feature type="transmembrane region" description="Helical" evidence="1">
    <location>
        <begin position="301"/>
        <end position="324"/>
    </location>
</feature>
<dbReference type="Proteomes" id="UP001234581">
    <property type="component" value="Unassembled WGS sequence"/>
</dbReference>
<evidence type="ECO:0000313" key="2">
    <source>
        <dbReference type="EMBL" id="KAJ8661560.1"/>
    </source>
</evidence>
<sequence length="341" mass="38061">MKLWLSFAIGFPIAVVLGHHFIIVYPFARLADLCSNARNYHATSGVINAIDHPFCFLVNVFTHAMHDSFGYELSWILLFFFGSVLTIMLVEGSRSGTNWIISCVSLWGFIANMIGISITLPLMWVPAFYYCYGDNITSAQYSISASRLYATLIAILMCYLLPTIFMLFGTIPYSPMESNVIALWQLAPLLLSPAHYIATWIFDKVKITDDKRKAVWRLYMPIGAFNAVIFYAACVRLKSKGLLNMATLVGIATLYKDEMDLTSLTLEQLGKLGATHVFLLDTVVTFGACCVWAALENGYKGLVVLLLSSILAGPGTGLCIYAVYREENMMTKNSNNYKKEQ</sequence>
<keyword evidence="1" id="KW-0812">Transmembrane</keyword>
<feature type="transmembrane region" description="Helical" evidence="1">
    <location>
        <begin position="214"/>
        <end position="233"/>
    </location>
</feature>
<gene>
    <name evidence="2" type="ORF">O0I10_002828</name>
</gene>
<accession>A0AAD7VB12</accession>
<feature type="transmembrane region" description="Helical" evidence="1">
    <location>
        <begin position="181"/>
        <end position="202"/>
    </location>
</feature>
<feature type="transmembrane region" description="Helical" evidence="1">
    <location>
        <begin position="40"/>
        <end position="61"/>
    </location>
</feature>
<keyword evidence="1" id="KW-0472">Membrane</keyword>
<dbReference type="AlphaFoldDB" id="A0AAD7VB12"/>
<keyword evidence="1" id="KW-1133">Transmembrane helix</keyword>
<evidence type="ECO:0000313" key="3">
    <source>
        <dbReference type="Proteomes" id="UP001234581"/>
    </source>
</evidence>
<feature type="transmembrane region" description="Helical" evidence="1">
    <location>
        <begin position="99"/>
        <end position="127"/>
    </location>
</feature>